<accession>A0ABW3UPA0</accession>
<evidence type="ECO:0000259" key="3">
    <source>
        <dbReference type="Pfam" id="PF04183"/>
    </source>
</evidence>
<evidence type="ECO:0000256" key="1">
    <source>
        <dbReference type="ARBA" id="ARBA00004924"/>
    </source>
</evidence>
<organism evidence="5 6">
    <name type="scientific">Paenibacillus vulneris</name>
    <dbReference type="NCBI Taxonomy" id="1133364"/>
    <lineage>
        <taxon>Bacteria</taxon>
        <taxon>Bacillati</taxon>
        <taxon>Bacillota</taxon>
        <taxon>Bacilli</taxon>
        <taxon>Bacillales</taxon>
        <taxon>Paenibacillaceae</taxon>
        <taxon>Paenibacillus</taxon>
    </lineage>
</organism>
<sequence length="678" mass="74933">MKEATTELLTSKGRIRIDQASQNGGGIRSLQQAEEKILSDLINALLAEGLWDVGGRGEIIEAGELLSTDSFAGSVLRALLTAEDHELSERRSSSDCIKLFRWRRLPSDASYLLFPVRPAIVQAYRHVTGGGVYEVSPAAQAVPVRIGAMEVWSRITGALYPVNAGQTDWEKENGVTRLTKLLQLTLEQTGWTCEEQSGTSQVSIGTNPPQLEDLAGLERLAAFRDRPFHPVAKAKGGWSRQDYQRYSAEFEQPITLRWVAVQRRHLLQSGGARVSETDAPPSPAELLLSVEEQGLLKKAMQRLQLPEDEYIALPVHPWQLDVILPVMLANEQAAGDFVPLDVVTGTYYASSSARSLAPASGGTAHVKLPLGIVSLGAVRYLPAVHMMNGERGQRLLEQAKERDPVLRDQLSLCDETCWWAYLPESADYFDDPPRHLSALVRKYPSSLMESDGTALVPMSALAAYALNGSHVLDAWMRVKGEEPSPAGAEVLFGEVCLHFLHLCLRLFRLGVMPEIHGQNAVLVVKDGHAAGLLLRDHDSVRLYLPWMEENGLADPCYKMKPGYPNSLYNGTPQKLLYYLQTLGIQVNLYSILEAVAEHYAIHESRLWQVMKSSLLQAMELAELSSDVRAIVEQAMFDQPVWPWKNLLKPLLEQEGVPSGSMPSGAGQSVNPFHRLSLD</sequence>
<dbReference type="InterPro" id="IPR022770">
    <property type="entry name" value="IucA/IucC-like_C"/>
</dbReference>
<dbReference type="Pfam" id="PF06276">
    <property type="entry name" value="FhuF"/>
    <property type="match status" value="1"/>
</dbReference>
<evidence type="ECO:0000313" key="5">
    <source>
        <dbReference type="EMBL" id="MFD1222777.1"/>
    </source>
</evidence>
<comment type="similarity">
    <text evidence="2">Belongs to the IucA/IucC family.</text>
</comment>
<gene>
    <name evidence="5" type="ORF">ACFQ4B_21925</name>
</gene>
<feature type="domain" description="Aerobactin siderophore biosynthesis IucA/IucC-like C-terminal" evidence="4">
    <location>
        <begin position="506"/>
        <end position="648"/>
    </location>
</feature>
<dbReference type="PANTHER" id="PTHR34384">
    <property type="entry name" value="L-2,3-DIAMINOPROPANOATE--CITRATE LIGASE"/>
    <property type="match status" value="1"/>
</dbReference>
<proteinExistence type="inferred from homology"/>
<comment type="pathway">
    <text evidence="1">Siderophore biosynthesis.</text>
</comment>
<dbReference type="InterPro" id="IPR007310">
    <property type="entry name" value="Aerobactin_biosyn_IucA/IucC_N"/>
</dbReference>
<keyword evidence="6" id="KW-1185">Reference proteome</keyword>
<dbReference type="RefSeq" id="WP_345588579.1">
    <property type="nucleotide sequence ID" value="NZ_BAABJG010000015.1"/>
</dbReference>
<evidence type="ECO:0000259" key="4">
    <source>
        <dbReference type="Pfam" id="PF06276"/>
    </source>
</evidence>
<comment type="caution">
    <text evidence="5">The sequence shown here is derived from an EMBL/GenBank/DDBJ whole genome shotgun (WGS) entry which is preliminary data.</text>
</comment>
<dbReference type="EMBL" id="JBHTLU010000031">
    <property type="protein sequence ID" value="MFD1222777.1"/>
    <property type="molecule type" value="Genomic_DNA"/>
</dbReference>
<dbReference type="Gene3D" id="1.10.510.40">
    <property type="match status" value="1"/>
</dbReference>
<dbReference type="PANTHER" id="PTHR34384:SF6">
    <property type="entry name" value="STAPHYLOFERRIN B SYNTHASE"/>
    <property type="match status" value="1"/>
</dbReference>
<name>A0ABW3UPA0_9BACL</name>
<dbReference type="Pfam" id="PF04183">
    <property type="entry name" value="IucA_IucC"/>
    <property type="match status" value="1"/>
</dbReference>
<dbReference type="InterPro" id="IPR037455">
    <property type="entry name" value="LucA/IucC-like"/>
</dbReference>
<feature type="domain" description="Aerobactin siderophore biosynthesis IucA/IucC N-terminal" evidence="3">
    <location>
        <begin position="218"/>
        <end position="462"/>
    </location>
</feature>
<evidence type="ECO:0000256" key="2">
    <source>
        <dbReference type="ARBA" id="ARBA00007832"/>
    </source>
</evidence>
<reference evidence="6" key="1">
    <citation type="journal article" date="2019" name="Int. J. Syst. Evol. Microbiol.">
        <title>The Global Catalogue of Microorganisms (GCM) 10K type strain sequencing project: providing services to taxonomists for standard genome sequencing and annotation.</title>
        <authorList>
            <consortium name="The Broad Institute Genomics Platform"/>
            <consortium name="The Broad Institute Genome Sequencing Center for Infectious Disease"/>
            <person name="Wu L."/>
            <person name="Ma J."/>
        </authorList>
    </citation>
    <scope>NUCLEOTIDE SEQUENCE [LARGE SCALE GENOMIC DNA]</scope>
    <source>
        <strain evidence="6">CCUG 53270</strain>
    </source>
</reference>
<dbReference type="Proteomes" id="UP001597180">
    <property type="component" value="Unassembled WGS sequence"/>
</dbReference>
<protein>
    <submittedName>
        <fullName evidence="5">IucA/IucC family protein</fullName>
    </submittedName>
</protein>
<evidence type="ECO:0000313" key="6">
    <source>
        <dbReference type="Proteomes" id="UP001597180"/>
    </source>
</evidence>